<organism evidence="2 3">
    <name type="scientific">Salinivibrio kushneri</name>
    <dbReference type="NCBI Taxonomy" id="1908198"/>
    <lineage>
        <taxon>Bacteria</taxon>
        <taxon>Pseudomonadati</taxon>
        <taxon>Pseudomonadota</taxon>
        <taxon>Gammaproteobacteria</taxon>
        <taxon>Vibrionales</taxon>
        <taxon>Vibrionaceae</taxon>
        <taxon>Salinivibrio</taxon>
    </lineage>
</organism>
<accession>A0AB36JSS4</accession>
<dbReference type="EMBL" id="MUEK01000048">
    <property type="protein sequence ID" value="OOE36701.1"/>
    <property type="molecule type" value="Genomic_DNA"/>
</dbReference>
<comment type="caution">
    <text evidence="2">The sequence shown here is derived from an EMBL/GenBank/DDBJ whole genome shotgun (WGS) entry which is preliminary data.</text>
</comment>
<name>A0AB36JSS4_9GAMM</name>
<dbReference type="AlphaFoldDB" id="A0AB36JSS4"/>
<evidence type="ECO:0000313" key="3">
    <source>
        <dbReference type="Proteomes" id="UP000189021"/>
    </source>
</evidence>
<dbReference type="RefSeq" id="WP_201258674.1">
    <property type="nucleotide sequence ID" value="NZ_MUEK01000048.1"/>
</dbReference>
<keyword evidence="3" id="KW-1185">Reference proteome</keyword>
<evidence type="ECO:0008006" key="4">
    <source>
        <dbReference type="Google" id="ProtNLM"/>
    </source>
</evidence>
<dbReference type="Proteomes" id="UP000189021">
    <property type="component" value="Unassembled WGS sequence"/>
</dbReference>
<reference evidence="2 3" key="1">
    <citation type="journal article" date="2017" name="Genome Announc.">
        <title>Draft Genome Sequences of Salinivibrio proteolyticus, Salinivibrio sharmensis, Salinivibrio siamensis, Salinivibrio costicola subsp. alcaliphilus, Salinivibrio costicola subsp. vallismortis, and 29 New Isolates Belonging to the Genus Salinivibrio.</title>
        <authorList>
            <person name="Lopez-Hermoso C."/>
            <person name="de la Haba R.R."/>
            <person name="Sanchez-Porro C."/>
            <person name="Bayliss S.C."/>
            <person name="Feil E.J."/>
            <person name="Ventosa A."/>
        </authorList>
    </citation>
    <scope>NUCLEOTIDE SEQUENCE [LARGE SCALE GENOMIC DNA]</scope>
    <source>
        <strain evidence="2 3">AL184</strain>
    </source>
</reference>
<gene>
    <name evidence="2" type="ORF">BZG00_15745</name>
</gene>
<evidence type="ECO:0000313" key="2">
    <source>
        <dbReference type="EMBL" id="OOE36701.1"/>
    </source>
</evidence>
<evidence type="ECO:0000256" key="1">
    <source>
        <dbReference type="SAM" id="MobiDB-lite"/>
    </source>
</evidence>
<proteinExistence type="predicted"/>
<protein>
    <recommendedName>
        <fullName evidence="4">Rho termination factor N-terminal domain-containing protein</fullName>
    </recommendedName>
</protein>
<feature type="non-terminal residue" evidence="2">
    <location>
        <position position="70"/>
    </location>
</feature>
<feature type="region of interest" description="Disordered" evidence="1">
    <location>
        <begin position="37"/>
        <end position="70"/>
    </location>
</feature>
<sequence length="70" mass="7768">MSDLNELKKEADDLGIQYHKTIGANKLQEKIEEHYAAQETGQDSIQEAVKQKEAEEAAKAKDKPAAPKTD</sequence>
<feature type="compositionally biased region" description="Basic and acidic residues" evidence="1">
    <location>
        <begin position="49"/>
        <end position="70"/>
    </location>
</feature>